<sequence>MSTDNPLATLLHEEKLFIQAVQDTFMVNMCTAAALTWLAYDILLNIEQEITLIWRAKWSLSKVLYFLVRYYTLLSLILNVVVNTNSGVGVKQDLFTDINRIVVTTGCGSQALLCFILFLYLGPIINGIVTACLELSSIRHATPRIPHYPIPGCLFTPPAHTRNTLISWIVNMSVACVYLSLMLYKFGRNIILTRNTASDGTSITFFELRHISPLIYLFIRDGAFYFFIVFVANVINLVFSFVLANRAIENMGTAWFMAVYGVMSPRLCLNLRGVAQLGQDDLTENADLGSHSAEFICAGTSSLALSGI</sequence>
<reference evidence="3 4" key="1">
    <citation type="submission" date="2016-03" db="EMBL/GenBank/DDBJ databases">
        <title>Whole genome sequencing of Grifola frondosa 9006-11.</title>
        <authorList>
            <person name="Min B."/>
            <person name="Park H."/>
            <person name="Kim J.-G."/>
            <person name="Cho H."/>
            <person name="Oh Y.-L."/>
            <person name="Kong W.-S."/>
            <person name="Choi I.-G."/>
        </authorList>
    </citation>
    <scope>NUCLEOTIDE SEQUENCE [LARGE SCALE GENOMIC DNA]</scope>
    <source>
        <strain evidence="3 4">9006-11</strain>
    </source>
</reference>
<dbReference type="EMBL" id="LUGG01000001">
    <property type="protein sequence ID" value="OBZ79101.1"/>
    <property type="molecule type" value="Genomic_DNA"/>
</dbReference>
<evidence type="ECO:0000259" key="2">
    <source>
        <dbReference type="Pfam" id="PF20151"/>
    </source>
</evidence>
<evidence type="ECO:0000313" key="4">
    <source>
        <dbReference type="Proteomes" id="UP000092993"/>
    </source>
</evidence>
<proteinExistence type="predicted"/>
<dbReference type="InterPro" id="IPR045340">
    <property type="entry name" value="DUF6533"/>
</dbReference>
<feature type="transmembrane region" description="Helical" evidence="1">
    <location>
        <begin position="165"/>
        <end position="184"/>
    </location>
</feature>
<dbReference type="AlphaFoldDB" id="A0A1C7MQE7"/>
<accession>A0A1C7MQE7</accession>
<feature type="domain" description="DUF6533" evidence="2">
    <location>
        <begin position="30"/>
        <end position="74"/>
    </location>
</feature>
<feature type="transmembrane region" description="Helical" evidence="1">
    <location>
        <begin position="25"/>
        <end position="43"/>
    </location>
</feature>
<name>A0A1C7MQE7_GRIFR</name>
<comment type="caution">
    <text evidence="3">The sequence shown here is derived from an EMBL/GenBank/DDBJ whole genome shotgun (WGS) entry which is preliminary data.</text>
</comment>
<dbReference type="Proteomes" id="UP000092993">
    <property type="component" value="Unassembled WGS sequence"/>
</dbReference>
<keyword evidence="4" id="KW-1185">Reference proteome</keyword>
<keyword evidence="1" id="KW-1133">Transmembrane helix</keyword>
<evidence type="ECO:0000313" key="3">
    <source>
        <dbReference type="EMBL" id="OBZ79101.1"/>
    </source>
</evidence>
<dbReference type="Pfam" id="PF20151">
    <property type="entry name" value="DUF6533"/>
    <property type="match status" value="1"/>
</dbReference>
<feature type="transmembrane region" description="Helical" evidence="1">
    <location>
        <begin position="223"/>
        <end position="244"/>
    </location>
</feature>
<protein>
    <recommendedName>
        <fullName evidence="2">DUF6533 domain-containing protein</fullName>
    </recommendedName>
</protein>
<evidence type="ECO:0000256" key="1">
    <source>
        <dbReference type="SAM" id="Phobius"/>
    </source>
</evidence>
<dbReference type="OMA" id="VEDGCIF"/>
<feature type="transmembrane region" description="Helical" evidence="1">
    <location>
        <begin position="63"/>
        <end position="81"/>
    </location>
</feature>
<keyword evidence="1" id="KW-0812">Transmembrane</keyword>
<gene>
    <name evidence="3" type="ORF">A0H81_00286</name>
</gene>
<organism evidence="3 4">
    <name type="scientific">Grifola frondosa</name>
    <name type="common">Maitake</name>
    <name type="synonym">Polyporus frondosus</name>
    <dbReference type="NCBI Taxonomy" id="5627"/>
    <lineage>
        <taxon>Eukaryota</taxon>
        <taxon>Fungi</taxon>
        <taxon>Dikarya</taxon>
        <taxon>Basidiomycota</taxon>
        <taxon>Agaricomycotina</taxon>
        <taxon>Agaricomycetes</taxon>
        <taxon>Polyporales</taxon>
        <taxon>Grifolaceae</taxon>
        <taxon>Grifola</taxon>
    </lineage>
</organism>
<dbReference type="OrthoDB" id="2638860at2759"/>
<feature type="transmembrane region" description="Helical" evidence="1">
    <location>
        <begin position="101"/>
        <end position="121"/>
    </location>
</feature>
<keyword evidence="1" id="KW-0472">Membrane</keyword>